<dbReference type="AlphaFoldDB" id="A0A507BY20"/>
<gene>
    <name evidence="3" type="ORF">SmJEL517_g06153</name>
</gene>
<accession>A0A507BY20</accession>
<dbReference type="OrthoDB" id="539398at2759"/>
<dbReference type="Gene3D" id="2.30.110.10">
    <property type="entry name" value="Electron Transport, Fmn-binding Protein, Chain A"/>
    <property type="match status" value="1"/>
</dbReference>
<evidence type="ECO:0000259" key="2">
    <source>
        <dbReference type="Pfam" id="PF01243"/>
    </source>
</evidence>
<dbReference type="Proteomes" id="UP000319731">
    <property type="component" value="Unassembled WGS sequence"/>
</dbReference>
<feature type="domain" description="Pyridoxamine 5'-phosphate oxidase N-terminal" evidence="2">
    <location>
        <begin position="10"/>
        <end position="131"/>
    </location>
</feature>
<keyword evidence="1" id="KW-1133">Transmembrane helix</keyword>
<feature type="transmembrane region" description="Helical" evidence="1">
    <location>
        <begin position="196"/>
        <end position="217"/>
    </location>
</feature>
<keyword evidence="4" id="KW-1185">Reference proteome</keyword>
<sequence>MVTFYDDIPEFLFEWIPTQKVFWVATAPRYGEHVNVSPKGHAQECFAVIDSKTVWYQDLTGSGSETIAHVKESKFVVDYLVVFDLEVRLWGKAKVHEIGSAEYESFLPQDKRIAGSRSVIVIDVKKVATSCGYAVPYFDYVGDREVLKNWAEKNDDLPGYRLKKNFTSIDGLPAFRSAGIQVGMAWANKLRVNFDWVSFAGGLAIGAAGAVASMHFLRR</sequence>
<dbReference type="PANTHER" id="PTHR39336">
    <property type="entry name" value="PYRIDOXAMINE PHOSPHATE OXIDASE FAMILY PROTEIN (AFU_ORTHOLOGUE AFUA_6G11440)"/>
    <property type="match status" value="1"/>
</dbReference>
<dbReference type="EMBL" id="QEAO01000083">
    <property type="protein sequence ID" value="TPX30235.1"/>
    <property type="molecule type" value="Genomic_DNA"/>
</dbReference>
<evidence type="ECO:0000256" key="1">
    <source>
        <dbReference type="SAM" id="Phobius"/>
    </source>
</evidence>
<evidence type="ECO:0000313" key="4">
    <source>
        <dbReference type="Proteomes" id="UP000319731"/>
    </source>
</evidence>
<dbReference type="InterPro" id="IPR012349">
    <property type="entry name" value="Split_barrel_FMN-bd"/>
</dbReference>
<organism evidence="3 4">
    <name type="scientific">Synchytrium microbalum</name>
    <dbReference type="NCBI Taxonomy" id="1806994"/>
    <lineage>
        <taxon>Eukaryota</taxon>
        <taxon>Fungi</taxon>
        <taxon>Fungi incertae sedis</taxon>
        <taxon>Chytridiomycota</taxon>
        <taxon>Chytridiomycota incertae sedis</taxon>
        <taxon>Chytridiomycetes</taxon>
        <taxon>Synchytriales</taxon>
        <taxon>Synchytriaceae</taxon>
        <taxon>Synchytrium</taxon>
    </lineage>
</organism>
<comment type="caution">
    <text evidence="3">The sequence shown here is derived from an EMBL/GenBank/DDBJ whole genome shotgun (WGS) entry which is preliminary data.</text>
</comment>
<dbReference type="PANTHER" id="PTHR39336:SF3">
    <property type="entry name" value="PYRIDOXAMINE PHOSPHATE OXIDASE"/>
    <property type="match status" value="1"/>
</dbReference>
<dbReference type="RefSeq" id="XP_031021942.1">
    <property type="nucleotide sequence ID" value="XM_031172079.1"/>
</dbReference>
<evidence type="ECO:0000313" key="3">
    <source>
        <dbReference type="EMBL" id="TPX30235.1"/>
    </source>
</evidence>
<dbReference type="Pfam" id="PF01243">
    <property type="entry name" value="PNPOx_N"/>
    <property type="match status" value="1"/>
</dbReference>
<dbReference type="InterPro" id="IPR011576">
    <property type="entry name" value="Pyridox_Oxase_N"/>
</dbReference>
<keyword evidence="1" id="KW-0812">Transmembrane</keyword>
<reference evidence="3 4" key="1">
    <citation type="journal article" date="2019" name="Sci. Rep.">
        <title>Comparative genomics of chytrid fungi reveal insights into the obligate biotrophic and pathogenic lifestyle of Synchytrium endobioticum.</title>
        <authorList>
            <person name="van de Vossenberg B.T.L.H."/>
            <person name="Warris S."/>
            <person name="Nguyen H.D.T."/>
            <person name="van Gent-Pelzer M.P.E."/>
            <person name="Joly D.L."/>
            <person name="van de Geest H.C."/>
            <person name="Bonants P.J.M."/>
            <person name="Smith D.S."/>
            <person name="Levesque C.A."/>
            <person name="van der Lee T.A.J."/>
        </authorList>
    </citation>
    <scope>NUCLEOTIDE SEQUENCE [LARGE SCALE GENOMIC DNA]</scope>
    <source>
        <strain evidence="3 4">JEL517</strain>
    </source>
</reference>
<keyword evidence="1" id="KW-0472">Membrane</keyword>
<proteinExistence type="predicted"/>
<dbReference type="GeneID" id="42007376"/>
<protein>
    <recommendedName>
        <fullName evidence="2">Pyridoxamine 5'-phosphate oxidase N-terminal domain-containing protein</fullName>
    </recommendedName>
</protein>
<name>A0A507BY20_9FUNG</name>
<dbReference type="STRING" id="1806994.A0A507BY20"/>